<dbReference type="EMBL" id="BMAQ01000021">
    <property type="protein sequence ID" value="GFR38616.1"/>
    <property type="molecule type" value="Genomic_DNA"/>
</dbReference>
<feature type="compositionally biased region" description="Low complexity" evidence="1">
    <location>
        <begin position="41"/>
        <end position="73"/>
    </location>
</feature>
<sequence length="814" mass="92005">MRSKIKEWLVYGLIVVLLLGSSSIYLNAMEGEADAEHASRAADAAAEASAEIEQPAASESAEAAADEASMQSEDAAKSEASEESSGADSDAGAETSPAAATSAAHSEDALPELTEPLIGKKAAENERFELYVDEATLNVRIVDKQTKREWHGAPPMDVNTPPNNVKFVQAPVHIKYTQGTETSQTYSLQDSENEMTMELIDGGVRAHFTFANHGISFAVEYELTEKGLAATIPFESVQEQGTSRLVSIEVLPFFHAALPWQEGAVFVPDGSGALMHIKPQRMQNFNTYSEYIYGSDPVFLRSSHEMLYPEWRLAMNPKEKIALPVYGLYADGTGFLGIVTEGDHDAKINAIPAGIRNIQLYRVSAEFIYRNDDIIFIGNSGEIPLYQGRMIGGDRRIEFILLQDEDAHYVGMAEAYRQHLIEHQGLERLVEPEMPLQLHIFAGILRYDVLGKTFIPMTTFEQVKAMIDEYHSRGIKRLEITIDGWTKNGVYGTQPKHFPAASQLGGYKGLEELAAYAQERGVKLYLKANYVRPFEDTGSYKAKRDAVYGIKKEPQASYNYYVSSRFNNFSELFHLLKPKRVFDHHIAKELNQYVKLDISGVHLQYMGDTLYSDQDPRNWTTREETKRIWLQVLDLFREEVGGAAVDYGHAYVLGHVDRIDKIPMDHSHFTYLDEAVPFYQIVLHGYIPYSAAPTNLEDDPRVMFLRKLEYGAMPSYELTYEPTQRLQRTMADGLFSSEWKLWFESSIEEYRKLMELYEATYDQPITAHERLSRWVYRTTYANGIQVMVNYGHRPAEADGHRIDAYGYLILEGGR</sequence>
<dbReference type="AlphaFoldDB" id="A0A916VGK7"/>
<gene>
    <name evidence="2" type="ORF">PRECH8_19120</name>
</gene>
<organism evidence="2 3">
    <name type="scientific">Insulibacter thermoxylanivorax</name>
    <dbReference type="NCBI Taxonomy" id="2749268"/>
    <lineage>
        <taxon>Bacteria</taxon>
        <taxon>Bacillati</taxon>
        <taxon>Bacillota</taxon>
        <taxon>Bacilli</taxon>
        <taxon>Bacillales</taxon>
        <taxon>Paenibacillaceae</taxon>
        <taxon>Insulibacter</taxon>
    </lineage>
</organism>
<evidence type="ECO:0000256" key="1">
    <source>
        <dbReference type="SAM" id="MobiDB-lite"/>
    </source>
</evidence>
<accession>A0A916VGK7</accession>
<reference evidence="2" key="1">
    <citation type="submission" date="2020-08" db="EMBL/GenBank/DDBJ databases">
        <authorList>
            <person name="Uke A."/>
            <person name="Chhe C."/>
            <person name="Baramee S."/>
            <person name="Kosugi A."/>
        </authorList>
    </citation>
    <scope>NUCLEOTIDE SEQUENCE</scope>
    <source>
        <strain evidence="2">DA-C8</strain>
    </source>
</reference>
<keyword evidence="3" id="KW-1185">Reference proteome</keyword>
<name>A0A916VGK7_9BACL</name>
<dbReference type="Proteomes" id="UP000654993">
    <property type="component" value="Unassembled WGS sequence"/>
</dbReference>
<dbReference type="InterPro" id="IPR043751">
    <property type="entry name" value="DUF5696"/>
</dbReference>
<dbReference type="RefSeq" id="WP_200966852.1">
    <property type="nucleotide sequence ID" value="NZ_BMAQ01000021.1"/>
</dbReference>
<proteinExistence type="predicted"/>
<evidence type="ECO:0000313" key="2">
    <source>
        <dbReference type="EMBL" id="GFR38616.1"/>
    </source>
</evidence>
<reference evidence="2" key="2">
    <citation type="journal article" date="2021" name="Data Brief">
        <title>Draft genome sequence data of the facultative, thermophilic, xylanolytic bacterium Paenibacillus sp. strain DA-C8.</title>
        <authorList>
            <person name="Chhe C."/>
            <person name="Uke A."/>
            <person name="Baramee S."/>
            <person name="Ungkulpasvich U."/>
            <person name="Tachaapaikoon C."/>
            <person name="Pason P."/>
            <person name="Waeonukul R."/>
            <person name="Ratanakhanokchai K."/>
            <person name="Kosugi A."/>
        </authorList>
    </citation>
    <scope>NUCLEOTIDE SEQUENCE</scope>
    <source>
        <strain evidence="2">DA-C8</strain>
    </source>
</reference>
<feature type="compositionally biased region" description="Low complexity" evidence="1">
    <location>
        <begin position="83"/>
        <end position="104"/>
    </location>
</feature>
<feature type="region of interest" description="Disordered" evidence="1">
    <location>
        <begin position="38"/>
        <end position="110"/>
    </location>
</feature>
<dbReference type="Pfam" id="PF18952">
    <property type="entry name" value="DUF5696"/>
    <property type="match status" value="1"/>
</dbReference>
<comment type="caution">
    <text evidence="2">The sequence shown here is derived from an EMBL/GenBank/DDBJ whole genome shotgun (WGS) entry which is preliminary data.</text>
</comment>
<protein>
    <submittedName>
        <fullName evidence="2">Uncharacterized protein</fullName>
    </submittedName>
</protein>
<evidence type="ECO:0000313" key="3">
    <source>
        <dbReference type="Proteomes" id="UP000654993"/>
    </source>
</evidence>